<reference evidence="5 6" key="1">
    <citation type="submission" date="2019-02" db="EMBL/GenBank/DDBJ databases">
        <title>Prokaryotic population dynamics and viral predation in marine succession experiment using metagenomics: the confinement effect.</title>
        <authorList>
            <person name="Haro-Moreno J.M."/>
            <person name="Rodriguez-Valera F."/>
            <person name="Lopez-Perez M."/>
        </authorList>
    </citation>
    <scope>NUCLEOTIDE SEQUENCE [LARGE SCALE GENOMIC DNA]</scope>
    <source>
        <strain evidence="5">MED-G166</strain>
    </source>
</reference>
<dbReference type="PANTHER" id="PTHR34298:SF2">
    <property type="entry name" value="SEGREGATION AND CONDENSATION PROTEIN B"/>
    <property type="match status" value="1"/>
</dbReference>
<organism evidence="5 6">
    <name type="scientific">SAR86 cluster bacterium</name>
    <dbReference type="NCBI Taxonomy" id="2030880"/>
    <lineage>
        <taxon>Bacteria</taxon>
        <taxon>Pseudomonadati</taxon>
        <taxon>Pseudomonadota</taxon>
        <taxon>Gammaproteobacteria</taxon>
        <taxon>SAR86 cluster</taxon>
    </lineage>
</organism>
<keyword evidence="3" id="KW-0159">Chromosome partition</keyword>
<protein>
    <submittedName>
        <fullName evidence="5">SMC-Scp complex subunit ScpB</fullName>
    </submittedName>
</protein>
<evidence type="ECO:0000313" key="6">
    <source>
        <dbReference type="Proteomes" id="UP000320146"/>
    </source>
</evidence>
<evidence type="ECO:0000256" key="4">
    <source>
        <dbReference type="ARBA" id="ARBA00023306"/>
    </source>
</evidence>
<dbReference type="Proteomes" id="UP000320146">
    <property type="component" value="Unassembled WGS sequence"/>
</dbReference>
<comment type="caution">
    <text evidence="5">The sequence shown here is derived from an EMBL/GenBank/DDBJ whole genome shotgun (WGS) entry which is preliminary data.</text>
</comment>
<sequence>MDIKQRTEALLLAANRALTIKDIGELLEAESSEDESQVINAVTSLKEEYKTKPYDLVEVSSGYRIQLNQEYAQDVAKLWEVKPLRLSRATLETLSIISYMQPVTRGDIEDVRGVNVATNVIKILMDQGWIKIKGYRDVPGRPALFITTQKFLDDFSMKTLDDLPVLPDLPEIDNISPELKLQDDSVEHEAPAQ</sequence>
<evidence type="ECO:0000256" key="2">
    <source>
        <dbReference type="ARBA" id="ARBA00022618"/>
    </source>
</evidence>
<dbReference type="NCBIfam" id="TIGR00281">
    <property type="entry name" value="SMC-Scp complex subunit ScpB"/>
    <property type="match status" value="1"/>
</dbReference>
<dbReference type="InterPro" id="IPR036390">
    <property type="entry name" value="WH_DNA-bd_sf"/>
</dbReference>
<dbReference type="InterPro" id="IPR036388">
    <property type="entry name" value="WH-like_DNA-bd_sf"/>
</dbReference>
<dbReference type="PIRSF" id="PIRSF019345">
    <property type="entry name" value="ScpB"/>
    <property type="match status" value="1"/>
</dbReference>
<dbReference type="EMBL" id="SHBL01000006">
    <property type="protein sequence ID" value="RZO24514.1"/>
    <property type="molecule type" value="Genomic_DNA"/>
</dbReference>
<dbReference type="Pfam" id="PF04079">
    <property type="entry name" value="SMC_ScpB"/>
    <property type="match status" value="1"/>
</dbReference>
<keyword evidence="2" id="KW-0132">Cell division</keyword>
<dbReference type="InterPro" id="IPR005234">
    <property type="entry name" value="ScpB_csome_segregation"/>
</dbReference>
<keyword evidence="1" id="KW-0963">Cytoplasm</keyword>
<proteinExistence type="predicted"/>
<gene>
    <name evidence="5" type="primary">scpB</name>
    <name evidence="5" type="ORF">EVA99_01345</name>
</gene>
<name>A0A520MTK0_9GAMM</name>
<keyword evidence="4" id="KW-0131">Cell cycle</keyword>
<dbReference type="AlphaFoldDB" id="A0A520MTK0"/>
<dbReference type="SUPFAM" id="SSF46785">
    <property type="entry name" value="Winged helix' DNA-binding domain"/>
    <property type="match status" value="2"/>
</dbReference>
<evidence type="ECO:0000313" key="5">
    <source>
        <dbReference type="EMBL" id="RZO24514.1"/>
    </source>
</evidence>
<dbReference type="PANTHER" id="PTHR34298">
    <property type="entry name" value="SEGREGATION AND CONDENSATION PROTEIN B"/>
    <property type="match status" value="1"/>
</dbReference>
<dbReference type="GO" id="GO:0051304">
    <property type="term" value="P:chromosome separation"/>
    <property type="evidence" value="ECO:0007669"/>
    <property type="project" value="InterPro"/>
</dbReference>
<dbReference type="Gene3D" id="1.10.10.10">
    <property type="entry name" value="Winged helix-like DNA-binding domain superfamily/Winged helix DNA-binding domain"/>
    <property type="match status" value="2"/>
</dbReference>
<dbReference type="GO" id="GO:0051301">
    <property type="term" value="P:cell division"/>
    <property type="evidence" value="ECO:0007669"/>
    <property type="project" value="UniProtKB-KW"/>
</dbReference>
<evidence type="ECO:0000256" key="3">
    <source>
        <dbReference type="ARBA" id="ARBA00022829"/>
    </source>
</evidence>
<evidence type="ECO:0000256" key="1">
    <source>
        <dbReference type="ARBA" id="ARBA00022490"/>
    </source>
</evidence>
<accession>A0A520MTK0</accession>